<accession>A0ABZ2YW42</accession>
<dbReference type="RefSeq" id="WP_341837846.1">
    <property type="nucleotide sequence ID" value="NZ_CP149822.1"/>
</dbReference>
<evidence type="ECO:0000259" key="1">
    <source>
        <dbReference type="Pfam" id="PF09722"/>
    </source>
</evidence>
<organism evidence="2 3">
    <name type="scientific">Chitinophaga pollutisoli</name>
    <dbReference type="NCBI Taxonomy" id="3133966"/>
    <lineage>
        <taxon>Bacteria</taxon>
        <taxon>Pseudomonadati</taxon>
        <taxon>Bacteroidota</taxon>
        <taxon>Chitinophagia</taxon>
        <taxon>Chitinophagales</taxon>
        <taxon>Chitinophagaceae</taxon>
        <taxon>Chitinophaga</taxon>
    </lineage>
</organism>
<feature type="domain" description="Antitoxin Xre/MbcA/ParS-like toxin-binding" evidence="1">
    <location>
        <begin position="97"/>
        <end position="144"/>
    </location>
</feature>
<dbReference type="Pfam" id="PF09722">
    <property type="entry name" value="Xre_MbcA_ParS_C"/>
    <property type="match status" value="1"/>
</dbReference>
<protein>
    <submittedName>
        <fullName evidence="2">Antitoxin Xre/MbcA/ParS toxin-binding domain-containing protein</fullName>
    </submittedName>
</protein>
<evidence type="ECO:0000313" key="2">
    <source>
        <dbReference type="EMBL" id="WZN43024.1"/>
    </source>
</evidence>
<dbReference type="Proteomes" id="UP001485459">
    <property type="component" value="Chromosome"/>
</dbReference>
<sequence>MEQNQPDTLELHALQTFGQIKQLHPLTFERAAEIIQSGLTINMVEDFLIVTEMDITDLCFVLNITGDGFREWRDARIFPVEASNTILQLADIYAFGYDLFGQRRTFNGWMKECNQSLGDIPPFSLLCNAHGLKEVLSVLKRIDHFML</sequence>
<gene>
    <name evidence="2" type="ORF">WJU16_08255</name>
</gene>
<dbReference type="EMBL" id="CP149822">
    <property type="protein sequence ID" value="WZN43024.1"/>
    <property type="molecule type" value="Genomic_DNA"/>
</dbReference>
<reference evidence="3" key="1">
    <citation type="submission" date="2024-03" db="EMBL/GenBank/DDBJ databases">
        <title>Chitinophaga horti sp. nov., isolated from garden soil.</title>
        <authorList>
            <person name="Lee D.S."/>
            <person name="Han D.M."/>
            <person name="Baek J.H."/>
            <person name="Choi D.G."/>
            <person name="Jeon J.H."/>
            <person name="Jeon C.O."/>
        </authorList>
    </citation>
    <scope>NUCLEOTIDE SEQUENCE [LARGE SCALE GENOMIC DNA]</scope>
    <source>
        <strain evidence="3">GPA1</strain>
    </source>
</reference>
<keyword evidence="3" id="KW-1185">Reference proteome</keyword>
<dbReference type="InterPro" id="IPR024467">
    <property type="entry name" value="Xre/MbcA/ParS-like_toxin-bd"/>
</dbReference>
<name>A0ABZ2YW42_9BACT</name>
<evidence type="ECO:0000313" key="3">
    <source>
        <dbReference type="Proteomes" id="UP001485459"/>
    </source>
</evidence>
<proteinExistence type="predicted"/>